<reference evidence="2" key="1">
    <citation type="submission" date="2023-05" db="EMBL/GenBank/DDBJ databases">
        <title>Nepenthes gracilis genome sequencing.</title>
        <authorList>
            <person name="Fukushima K."/>
        </authorList>
    </citation>
    <scope>NUCLEOTIDE SEQUENCE</scope>
    <source>
        <strain evidence="2">SING2019-196</strain>
    </source>
</reference>
<protein>
    <submittedName>
        <fullName evidence="2">Uncharacterized protein</fullName>
    </submittedName>
</protein>
<feature type="compositionally biased region" description="Basic and acidic residues" evidence="1">
    <location>
        <begin position="1"/>
        <end position="16"/>
    </location>
</feature>
<keyword evidence="3" id="KW-1185">Reference proteome</keyword>
<accession>A0AAD3SS06</accession>
<evidence type="ECO:0000313" key="2">
    <source>
        <dbReference type="EMBL" id="GMH16463.1"/>
    </source>
</evidence>
<name>A0AAD3SS06_NEPGR</name>
<evidence type="ECO:0000313" key="3">
    <source>
        <dbReference type="Proteomes" id="UP001279734"/>
    </source>
</evidence>
<dbReference type="AlphaFoldDB" id="A0AAD3SS06"/>
<dbReference type="Proteomes" id="UP001279734">
    <property type="component" value="Unassembled WGS sequence"/>
</dbReference>
<sequence length="96" mass="10691">MSRKLSEMDSWAHKPGEFGVGSGIPEEHLRGRVLINSPVRAATQQGSGKVRKCKINFLSLRSLLAIFPAPRLMPSLKSFPGLIHDQEFIFHPAIVR</sequence>
<dbReference type="EMBL" id="BSYO01000016">
    <property type="protein sequence ID" value="GMH16463.1"/>
    <property type="molecule type" value="Genomic_DNA"/>
</dbReference>
<comment type="caution">
    <text evidence="2">The sequence shown here is derived from an EMBL/GenBank/DDBJ whole genome shotgun (WGS) entry which is preliminary data.</text>
</comment>
<evidence type="ECO:0000256" key="1">
    <source>
        <dbReference type="SAM" id="MobiDB-lite"/>
    </source>
</evidence>
<gene>
    <name evidence="2" type="ORF">Nepgr_018304</name>
</gene>
<feature type="region of interest" description="Disordered" evidence="1">
    <location>
        <begin position="1"/>
        <end position="23"/>
    </location>
</feature>
<proteinExistence type="predicted"/>
<organism evidence="2 3">
    <name type="scientific">Nepenthes gracilis</name>
    <name type="common">Slender pitcher plant</name>
    <dbReference type="NCBI Taxonomy" id="150966"/>
    <lineage>
        <taxon>Eukaryota</taxon>
        <taxon>Viridiplantae</taxon>
        <taxon>Streptophyta</taxon>
        <taxon>Embryophyta</taxon>
        <taxon>Tracheophyta</taxon>
        <taxon>Spermatophyta</taxon>
        <taxon>Magnoliopsida</taxon>
        <taxon>eudicotyledons</taxon>
        <taxon>Gunneridae</taxon>
        <taxon>Pentapetalae</taxon>
        <taxon>Caryophyllales</taxon>
        <taxon>Nepenthaceae</taxon>
        <taxon>Nepenthes</taxon>
    </lineage>
</organism>